<evidence type="ECO:0000259" key="10">
    <source>
        <dbReference type="Pfam" id="PF23559"/>
    </source>
</evidence>
<keyword evidence="13" id="KW-1185">Reference proteome</keyword>
<reference evidence="12" key="1">
    <citation type="journal article" date="2023" name="GigaByte">
        <title>Genome assembly of the bearded iris, Iris pallida Lam.</title>
        <authorList>
            <person name="Bruccoleri R.E."/>
            <person name="Oakeley E.J."/>
            <person name="Faust A.M.E."/>
            <person name="Altorfer M."/>
            <person name="Dessus-Babus S."/>
            <person name="Burckhardt D."/>
            <person name="Oertli M."/>
            <person name="Naumann U."/>
            <person name="Petersen F."/>
            <person name="Wong J."/>
        </authorList>
    </citation>
    <scope>NUCLEOTIDE SEQUENCE</scope>
    <source>
        <strain evidence="12">GSM-AAB239-AS_SAM_17_03QT</strain>
    </source>
</reference>
<dbReference type="AlphaFoldDB" id="A0AAX6EFP8"/>
<name>A0AAX6EFP8_IRIPA</name>
<keyword evidence="6" id="KW-0067">ATP-binding</keyword>
<dbReference type="InterPro" id="IPR041118">
    <property type="entry name" value="Rx_N"/>
</dbReference>
<dbReference type="PANTHER" id="PTHR36766:SF51">
    <property type="entry name" value="DISEASE RESISTANCE RPP13-LIKE PROTEIN 1"/>
    <property type="match status" value="1"/>
</dbReference>
<organism evidence="12 13">
    <name type="scientific">Iris pallida</name>
    <name type="common">Sweet iris</name>
    <dbReference type="NCBI Taxonomy" id="29817"/>
    <lineage>
        <taxon>Eukaryota</taxon>
        <taxon>Viridiplantae</taxon>
        <taxon>Streptophyta</taxon>
        <taxon>Embryophyta</taxon>
        <taxon>Tracheophyta</taxon>
        <taxon>Spermatophyta</taxon>
        <taxon>Magnoliopsida</taxon>
        <taxon>Liliopsida</taxon>
        <taxon>Asparagales</taxon>
        <taxon>Iridaceae</taxon>
        <taxon>Iridoideae</taxon>
        <taxon>Irideae</taxon>
        <taxon>Iris</taxon>
    </lineage>
</organism>
<evidence type="ECO:0000256" key="6">
    <source>
        <dbReference type="ARBA" id="ARBA00022840"/>
    </source>
</evidence>
<evidence type="ECO:0000256" key="1">
    <source>
        <dbReference type="ARBA" id="ARBA00008894"/>
    </source>
</evidence>
<evidence type="ECO:0000259" key="11">
    <source>
        <dbReference type="Pfam" id="PF25019"/>
    </source>
</evidence>
<dbReference type="PRINTS" id="PR00364">
    <property type="entry name" value="DISEASERSIST"/>
</dbReference>
<evidence type="ECO:0000313" key="12">
    <source>
        <dbReference type="EMBL" id="KAJ6802801.1"/>
    </source>
</evidence>
<comment type="similarity">
    <text evidence="1">Belongs to the disease resistance NB-LRR family.</text>
</comment>
<dbReference type="Pfam" id="PF25019">
    <property type="entry name" value="LRR_R13L1-DRL21"/>
    <property type="match status" value="1"/>
</dbReference>
<dbReference type="Gene3D" id="3.40.50.300">
    <property type="entry name" value="P-loop containing nucleotide triphosphate hydrolases"/>
    <property type="match status" value="1"/>
</dbReference>
<keyword evidence="2" id="KW-0433">Leucine-rich repeat</keyword>
<keyword evidence="5" id="KW-0611">Plant defense</keyword>
<evidence type="ECO:0000259" key="8">
    <source>
        <dbReference type="Pfam" id="PF00931"/>
    </source>
</evidence>
<dbReference type="SUPFAM" id="SSF52540">
    <property type="entry name" value="P-loop containing nucleoside triphosphate hydrolases"/>
    <property type="match status" value="1"/>
</dbReference>
<feature type="domain" description="R13L1/DRL21-like LRR repeat region" evidence="11">
    <location>
        <begin position="697"/>
        <end position="823"/>
    </location>
</feature>
<protein>
    <submittedName>
        <fullName evidence="12">Disease resistance protein RGA2</fullName>
    </submittedName>
</protein>
<dbReference type="Gene3D" id="1.10.10.10">
    <property type="entry name" value="Winged helix-like DNA-binding domain superfamily/Winged helix DNA-binding domain"/>
    <property type="match status" value="1"/>
</dbReference>
<feature type="region of interest" description="Disordered" evidence="7">
    <location>
        <begin position="149"/>
        <end position="169"/>
    </location>
</feature>
<evidence type="ECO:0000256" key="5">
    <source>
        <dbReference type="ARBA" id="ARBA00022821"/>
    </source>
</evidence>
<proteinExistence type="inferred from homology"/>
<evidence type="ECO:0000256" key="2">
    <source>
        <dbReference type="ARBA" id="ARBA00022614"/>
    </source>
</evidence>
<evidence type="ECO:0000256" key="7">
    <source>
        <dbReference type="SAM" id="MobiDB-lite"/>
    </source>
</evidence>
<dbReference type="GO" id="GO:0009626">
    <property type="term" value="P:plant-type hypersensitive response"/>
    <property type="evidence" value="ECO:0007669"/>
    <property type="project" value="UniProtKB-ARBA"/>
</dbReference>
<gene>
    <name evidence="12" type="ORF">M6B38_191620</name>
</gene>
<accession>A0AAX6EFP8</accession>
<evidence type="ECO:0000313" key="13">
    <source>
        <dbReference type="Proteomes" id="UP001140949"/>
    </source>
</evidence>
<dbReference type="Pfam" id="PF23559">
    <property type="entry name" value="WHD_DRP"/>
    <property type="match status" value="1"/>
</dbReference>
<dbReference type="Gene3D" id="3.80.10.10">
    <property type="entry name" value="Ribonuclease Inhibitor"/>
    <property type="match status" value="3"/>
</dbReference>
<sequence length="1144" mass="127396">MAEAAVLSAFIQVLLDKLSAAALSGLSELRSLRRVKEDLQGMATTLSMIQAVIEDAETKQVRDKATRIWLASLKGVACEIDEVLDDYRARSSSSSRPQPSPEGRRAKKLLACLFPCPCRTTLLHCNMSNRIRDIRERLDRTVRDRDMLGLQAPQGTTTTGLAEPAERPQSTSLVDDANVFGREEDRDNIVEILLKVDTRSSRLNVSVLPVVGMGGLGKTTLTQLVYNDSRVKDHFQLRLWICVSESFDVMKLTKETIESTSVSSFMGGYSANAPTNMNKVQETLSAELKGKRFLLVLDDVWNEDPEKWYSFCGALVGAGRGSKIIVTTRNENVGRIMSGLPPYRLAQLSDGDCWRLFRSCAFVDGDSTGHPNLEKIGKEIVKKLKGLPLAAKALGSLLYEKTDEEDWRNVLRSEIWELPPDKNNILPALRLSYNHLPPRLKQCFSFCAVFHKDYVFEKKKLVQIWMALGFVQPQGRTRLEDVGSGYFDDLLKRSFFQAHKGNYVMHDAMHDLAQLISSGACLRLEEGGGGVKHAGPDAHHLSYSCSQSGLTSFGVFSDFRRLQSLLLLHGYKSRVAPIPKDLFLGQKWLRVLDLNRRDIADIPSSIGNLKQLRYLGLQGTGIKTLPSSLGGLYNLQTLKLKYCDALSEIPEGVTKLVNLRHLEASATLISKIGRIGRLTALQELEEFAVSNDSRFKIHELRDMGELRGHLSIRSLENVADGEEANQARLDAKAYLGVLEFVWADDRRVSYEDELRDQDVLQGLRPHVEIKEITVRGYSGAEFPRWLGSPAYSFLETIHLSNCRRCKLLPSLGQLPFLRYLDIGAFGVTRIGREFSGGGEIKGGFPALKELVIADMPDLEEWLSDDDDDGRLFPCLTDLEISDCPKLRGLPSIPPTVTRLRISEAGITALPPVRNDRRSVPSSLSSLHVNECPNLRSLSPGLLGRQELLPALEKLTITDCEELRTLPADCFGSLVSLRSLHLYNCSRLAVGEQELGVGALSSSLEDFEVASCSGLIEQLLVRKLSALPRLTNLKIVDCDGLECFPDSALPASLQTLAINNCAGLRSLPEDLREVRSLETLVISNCPRMAALPEKGLPDMLQELHIRECPLLKERCEEGRGRDWEKISHIPRVHIDIEWFKQGVHA</sequence>
<dbReference type="GO" id="GO:0042742">
    <property type="term" value="P:defense response to bacterium"/>
    <property type="evidence" value="ECO:0007669"/>
    <property type="project" value="UniProtKB-ARBA"/>
</dbReference>
<keyword evidence="4" id="KW-0547">Nucleotide-binding</keyword>
<feature type="domain" description="Disease resistance N-terminal" evidence="9">
    <location>
        <begin position="10"/>
        <end position="95"/>
    </location>
</feature>
<dbReference type="EMBL" id="JANAVB010037018">
    <property type="protein sequence ID" value="KAJ6802801.1"/>
    <property type="molecule type" value="Genomic_DNA"/>
</dbReference>
<comment type="caution">
    <text evidence="12">The sequence shown here is derived from an EMBL/GenBank/DDBJ whole genome shotgun (WGS) entry which is preliminary data.</text>
</comment>
<dbReference type="GO" id="GO:0043531">
    <property type="term" value="F:ADP binding"/>
    <property type="evidence" value="ECO:0007669"/>
    <property type="project" value="InterPro"/>
</dbReference>
<evidence type="ECO:0000259" key="9">
    <source>
        <dbReference type="Pfam" id="PF18052"/>
    </source>
</evidence>
<dbReference type="FunFam" id="1.10.10.10:FF:000322">
    <property type="entry name" value="Probable disease resistance protein At1g63360"/>
    <property type="match status" value="1"/>
</dbReference>
<dbReference type="InterPro" id="IPR027417">
    <property type="entry name" value="P-loop_NTPase"/>
</dbReference>
<dbReference type="InterPro" id="IPR002182">
    <property type="entry name" value="NB-ARC"/>
</dbReference>
<keyword evidence="3" id="KW-0677">Repeat</keyword>
<feature type="domain" description="Disease resistance protein winged helix" evidence="10">
    <location>
        <begin position="449"/>
        <end position="513"/>
    </location>
</feature>
<dbReference type="SUPFAM" id="SSF52058">
    <property type="entry name" value="L domain-like"/>
    <property type="match status" value="2"/>
</dbReference>
<reference evidence="12" key="2">
    <citation type="submission" date="2023-04" db="EMBL/GenBank/DDBJ databases">
        <authorList>
            <person name="Bruccoleri R.E."/>
            <person name="Oakeley E.J."/>
            <person name="Faust A.-M."/>
            <person name="Dessus-Babus S."/>
            <person name="Altorfer M."/>
            <person name="Burckhardt D."/>
            <person name="Oertli M."/>
            <person name="Naumann U."/>
            <person name="Petersen F."/>
            <person name="Wong J."/>
        </authorList>
    </citation>
    <scope>NUCLEOTIDE SEQUENCE</scope>
    <source>
        <strain evidence="12">GSM-AAB239-AS_SAM_17_03QT</strain>
        <tissue evidence="12">Leaf</tissue>
    </source>
</reference>
<feature type="domain" description="NB-ARC" evidence="8">
    <location>
        <begin position="189"/>
        <end position="362"/>
    </location>
</feature>
<dbReference type="Pfam" id="PF00931">
    <property type="entry name" value="NB-ARC"/>
    <property type="match status" value="1"/>
</dbReference>
<dbReference type="Pfam" id="PF18052">
    <property type="entry name" value="Rx_N"/>
    <property type="match status" value="1"/>
</dbReference>
<dbReference type="GO" id="GO:0002758">
    <property type="term" value="P:innate immune response-activating signaling pathway"/>
    <property type="evidence" value="ECO:0007669"/>
    <property type="project" value="UniProtKB-ARBA"/>
</dbReference>
<dbReference type="InterPro" id="IPR032675">
    <property type="entry name" value="LRR_dom_sf"/>
</dbReference>
<dbReference type="PANTHER" id="PTHR36766">
    <property type="entry name" value="PLANT BROAD-SPECTRUM MILDEW RESISTANCE PROTEIN RPW8"/>
    <property type="match status" value="1"/>
</dbReference>
<dbReference type="GO" id="GO:0005524">
    <property type="term" value="F:ATP binding"/>
    <property type="evidence" value="ECO:0007669"/>
    <property type="project" value="UniProtKB-KW"/>
</dbReference>
<evidence type="ECO:0000256" key="3">
    <source>
        <dbReference type="ARBA" id="ARBA00022737"/>
    </source>
</evidence>
<dbReference type="Gene3D" id="1.20.5.4130">
    <property type="match status" value="1"/>
</dbReference>
<dbReference type="InterPro" id="IPR056789">
    <property type="entry name" value="LRR_R13L1-DRL21"/>
</dbReference>
<evidence type="ECO:0000256" key="4">
    <source>
        <dbReference type="ARBA" id="ARBA00022741"/>
    </source>
</evidence>
<dbReference type="InterPro" id="IPR058922">
    <property type="entry name" value="WHD_DRP"/>
</dbReference>
<dbReference type="InterPro" id="IPR036388">
    <property type="entry name" value="WH-like_DNA-bd_sf"/>
</dbReference>
<dbReference type="Proteomes" id="UP001140949">
    <property type="component" value="Unassembled WGS sequence"/>
</dbReference>